<dbReference type="PANTHER" id="PTHR37017:SF11">
    <property type="entry name" value="ESTERASE_LIPASE_THIOESTERASE DOMAIN-CONTAINING PROTEIN"/>
    <property type="match status" value="1"/>
</dbReference>
<proteinExistence type="predicted"/>
<reference evidence="2 3" key="1">
    <citation type="submission" date="2020-05" db="EMBL/GenBank/DDBJ databases">
        <title>Identification and distribution of gene clusters putatively required for synthesis of sphingolipid metabolism inhibitors in phylogenetically diverse species of the filamentous fungus Fusarium.</title>
        <authorList>
            <person name="Kim H.-S."/>
            <person name="Busman M."/>
            <person name="Brown D.W."/>
            <person name="Divon H."/>
            <person name="Uhlig S."/>
            <person name="Proctor R.H."/>
        </authorList>
    </citation>
    <scope>NUCLEOTIDE SEQUENCE [LARGE SCALE GENOMIC DNA]</scope>
    <source>
        <strain evidence="2 3">NRRL 25211</strain>
    </source>
</reference>
<organism evidence="2 3">
    <name type="scientific">Fusarium pseudoanthophilum</name>
    <dbReference type="NCBI Taxonomy" id="48495"/>
    <lineage>
        <taxon>Eukaryota</taxon>
        <taxon>Fungi</taxon>
        <taxon>Dikarya</taxon>
        <taxon>Ascomycota</taxon>
        <taxon>Pezizomycotina</taxon>
        <taxon>Sordariomycetes</taxon>
        <taxon>Hypocreomycetidae</taxon>
        <taxon>Hypocreales</taxon>
        <taxon>Nectriaceae</taxon>
        <taxon>Fusarium</taxon>
        <taxon>Fusarium fujikuroi species complex</taxon>
    </lineage>
</organism>
<dbReference type="Gene3D" id="3.40.50.1820">
    <property type="entry name" value="alpha/beta hydrolase"/>
    <property type="match status" value="1"/>
</dbReference>
<protein>
    <recommendedName>
        <fullName evidence="1">AB hydrolase-1 domain-containing protein</fullName>
    </recommendedName>
</protein>
<name>A0A8H5LBY3_9HYPO</name>
<dbReference type="PANTHER" id="PTHR37017">
    <property type="entry name" value="AB HYDROLASE-1 DOMAIN-CONTAINING PROTEIN-RELATED"/>
    <property type="match status" value="1"/>
</dbReference>
<evidence type="ECO:0000259" key="1">
    <source>
        <dbReference type="Pfam" id="PF12697"/>
    </source>
</evidence>
<comment type="caution">
    <text evidence="2">The sequence shown here is derived from an EMBL/GenBank/DDBJ whole genome shotgun (WGS) entry which is preliminary data.</text>
</comment>
<feature type="domain" description="AB hydrolase-1" evidence="1">
    <location>
        <begin position="15"/>
        <end position="236"/>
    </location>
</feature>
<dbReference type="InterPro" id="IPR000073">
    <property type="entry name" value="AB_hydrolase_1"/>
</dbReference>
<dbReference type="Proteomes" id="UP000544095">
    <property type="component" value="Unassembled WGS sequence"/>
</dbReference>
<keyword evidence="3" id="KW-1185">Reference proteome</keyword>
<gene>
    <name evidence="2" type="ORF">FPANT_6870</name>
</gene>
<evidence type="ECO:0000313" key="2">
    <source>
        <dbReference type="EMBL" id="KAF5587525.1"/>
    </source>
</evidence>
<dbReference type="InterPro" id="IPR029058">
    <property type="entry name" value="AB_hydrolase_fold"/>
</dbReference>
<evidence type="ECO:0000313" key="3">
    <source>
        <dbReference type="Proteomes" id="UP000544095"/>
    </source>
</evidence>
<dbReference type="SUPFAM" id="SSF53474">
    <property type="entry name" value="alpha/beta-Hydrolases"/>
    <property type="match status" value="1"/>
</dbReference>
<sequence>MSTNSEKPVIAIVQGAWHRASHYQSLMESLTNKGFIVLQPDNVTAGNNEDIKSKTYLDDVEAIRKSLQPAIDEGKMVVLVCHSYGGIPGSAAAEGYQVHEREAKGLPGGISHVVYIAAFALPVKGLSLLSAAGGQHGTFLDRTDDICYLNDKAQNAFYNDCTPEVAKKAISECVNHSTASLETPADFVATDITVPKTYIVCEIDNTVPVQGQLAMVGAMGDGVNVEKIEAGHCPFLNEKTLPKVVEIIEKAAQ</sequence>
<accession>A0A8H5LBY3</accession>
<dbReference type="AlphaFoldDB" id="A0A8H5LBY3"/>
<dbReference type="Pfam" id="PF12697">
    <property type="entry name" value="Abhydrolase_6"/>
    <property type="match status" value="1"/>
</dbReference>
<dbReference type="EMBL" id="JAAOAR010000330">
    <property type="protein sequence ID" value="KAF5587525.1"/>
    <property type="molecule type" value="Genomic_DNA"/>
</dbReference>
<dbReference type="InterPro" id="IPR052897">
    <property type="entry name" value="Sec-Metab_Biosynth_Hydrolase"/>
</dbReference>